<dbReference type="RefSeq" id="WP_143164487.1">
    <property type="nucleotide sequence ID" value="NZ_FQUZ01000021.1"/>
</dbReference>
<dbReference type="STRING" id="1122156.SAMN02745117_01903"/>
<dbReference type="OrthoDB" id="8848595at2"/>
<gene>
    <name evidence="1" type="ORF">SAMN02745117_01903</name>
</gene>
<dbReference type="Proteomes" id="UP000184327">
    <property type="component" value="Unassembled WGS sequence"/>
</dbReference>
<dbReference type="AlphaFoldDB" id="A0A1M5BGD7"/>
<organism evidence="1 2">
    <name type="scientific">Lampropedia hyalina DSM 16112</name>
    <dbReference type="NCBI Taxonomy" id="1122156"/>
    <lineage>
        <taxon>Bacteria</taxon>
        <taxon>Pseudomonadati</taxon>
        <taxon>Pseudomonadota</taxon>
        <taxon>Betaproteobacteria</taxon>
        <taxon>Burkholderiales</taxon>
        <taxon>Comamonadaceae</taxon>
        <taxon>Lampropedia</taxon>
    </lineage>
</organism>
<proteinExistence type="predicted"/>
<name>A0A1M5BGD7_9BURK</name>
<accession>A0A1M5BGD7</accession>
<evidence type="ECO:0000313" key="2">
    <source>
        <dbReference type="Proteomes" id="UP000184327"/>
    </source>
</evidence>
<dbReference type="EMBL" id="FQUZ01000021">
    <property type="protein sequence ID" value="SHF41262.1"/>
    <property type="molecule type" value="Genomic_DNA"/>
</dbReference>
<reference evidence="1 2" key="1">
    <citation type="submission" date="2016-11" db="EMBL/GenBank/DDBJ databases">
        <authorList>
            <person name="Jaros S."/>
            <person name="Januszkiewicz K."/>
            <person name="Wedrychowicz H."/>
        </authorList>
    </citation>
    <scope>NUCLEOTIDE SEQUENCE [LARGE SCALE GENOMIC DNA]</scope>
    <source>
        <strain evidence="1 2">DSM 16112</strain>
    </source>
</reference>
<keyword evidence="2" id="KW-1185">Reference proteome</keyword>
<sequence>MKKFLFILLFILLFIYSYEKYNNILADDFGDGSLLSDVESNYKENSGFKLKYNSSSYRKLIDDLQAEGDDFELESIVYRHLASKVNLSDERKSDFANELKYIIYSDFPDSAKGAAIVAYSRLGRYGDLHEVLRYGKNNHLISEDDYYGELVQMIPTGFYEKDDEIINELIVASNDFGNNVLMSQLSGNPAVFLYLTDMQKKILHQYIFSHKPELPQNFSELGLLDAIRYEKWLGSLFNTSIESMEGDVFLNYVSDFYVNGFSDPRDAVLLGHADFIDEIRGKNPELFNMLVKTVEKYYDSYSNNILAEYLVREFKEENVLLH</sequence>
<protein>
    <submittedName>
        <fullName evidence="1">Uncharacterized protein</fullName>
    </submittedName>
</protein>
<evidence type="ECO:0000313" key="1">
    <source>
        <dbReference type="EMBL" id="SHF41262.1"/>
    </source>
</evidence>